<keyword evidence="4 10" id="KW-0808">Transferase</keyword>
<keyword evidence="8" id="KW-0902">Two-component regulatory system</keyword>
<dbReference type="OrthoDB" id="9815750at2"/>
<evidence type="ECO:0000256" key="3">
    <source>
        <dbReference type="ARBA" id="ARBA00022553"/>
    </source>
</evidence>
<keyword evidence="7" id="KW-0067">ATP-binding</keyword>
<evidence type="ECO:0000256" key="2">
    <source>
        <dbReference type="ARBA" id="ARBA00012438"/>
    </source>
</evidence>
<dbReference type="SMART" id="SM00387">
    <property type="entry name" value="HATPase_c"/>
    <property type="match status" value="1"/>
</dbReference>
<dbReference type="InterPro" id="IPR003661">
    <property type="entry name" value="HisK_dim/P_dom"/>
</dbReference>
<keyword evidence="11" id="KW-1185">Reference proteome</keyword>
<dbReference type="AlphaFoldDB" id="A0A517PCN3"/>
<dbReference type="PROSITE" id="PS50109">
    <property type="entry name" value="HIS_KIN"/>
    <property type="match status" value="1"/>
</dbReference>
<keyword evidence="6" id="KW-0418">Kinase</keyword>
<reference evidence="10 11" key="1">
    <citation type="submission" date="2019-02" db="EMBL/GenBank/DDBJ databases">
        <title>Deep-cultivation of Planctomycetes and their phenomic and genomic characterization uncovers novel biology.</title>
        <authorList>
            <person name="Wiegand S."/>
            <person name="Jogler M."/>
            <person name="Boedeker C."/>
            <person name="Pinto D."/>
            <person name="Vollmers J."/>
            <person name="Rivas-Marin E."/>
            <person name="Kohn T."/>
            <person name="Peeters S.H."/>
            <person name="Heuer A."/>
            <person name="Rast P."/>
            <person name="Oberbeckmann S."/>
            <person name="Bunk B."/>
            <person name="Jeske O."/>
            <person name="Meyerdierks A."/>
            <person name="Storesund J.E."/>
            <person name="Kallscheuer N."/>
            <person name="Luecker S."/>
            <person name="Lage O.M."/>
            <person name="Pohl T."/>
            <person name="Merkel B.J."/>
            <person name="Hornburger P."/>
            <person name="Mueller R.-W."/>
            <person name="Bruemmer F."/>
            <person name="Labrenz M."/>
            <person name="Spormann A.M."/>
            <person name="Op den Camp H."/>
            <person name="Overmann J."/>
            <person name="Amann R."/>
            <person name="Jetten M.S.M."/>
            <person name="Mascher T."/>
            <person name="Medema M.H."/>
            <person name="Devos D.P."/>
            <person name="Kaster A.-K."/>
            <person name="Ovreas L."/>
            <person name="Rohde M."/>
            <person name="Galperin M.Y."/>
            <person name="Jogler C."/>
        </authorList>
    </citation>
    <scope>NUCLEOTIDE SEQUENCE [LARGE SCALE GENOMIC DNA]</scope>
    <source>
        <strain evidence="10 11">CA12</strain>
    </source>
</reference>
<dbReference type="SUPFAM" id="SSF55874">
    <property type="entry name" value="ATPase domain of HSP90 chaperone/DNA topoisomerase II/histidine kinase"/>
    <property type="match status" value="1"/>
</dbReference>
<keyword evidence="3" id="KW-0597">Phosphoprotein</keyword>
<evidence type="ECO:0000256" key="4">
    <source>
        <dbReference type="ARBA" id="ARBA00022679"/>
    </source>
</evidence>
<feature type="domain" description="Histidine kinase" evidence="9">
    <location>
        <begin position="15"/>
        <end position="240"/>
    </location>
</feature>
<dbReference type="EC" id="2.7.13.3" evidence="2"/>
<dbReference type="Gene3D" id="3.30.565.10">
    <property type="entry name" value="Histidine kinase-like ATPase, C-terminal domain"/>
    <property type="match status" value="1"/>
</dbReference>
<dbReference type="KEGG" id="acaf:CA12_32420"/>
<proteinExistence type="predicted"/>
<keyword evidence="5" id="KW-0547">Nucleotide-binding</keyword>
<dbReference type="InterPro" id="IPR036890">
    <property type="entry name" value="HATPase_C_sf"/>
</dbReference>
<dbReference type="Gene3D" id="1.10.287.130">
    <property type="match status" value="1"/>
</dbReference>
<dbReference type="SMART" id="SM00388">
    <property type="entry name" value="HisKA"/>
    <property type="match status" value="1"/>
</dbReference>
<dbReference type="InterPro" id="IPR004358">
    <property type="entry name" value="Sig_transdc_His_kin-like_C"/>
</dbReference>
<protein>
    <recommendedName>
        <fullName evidence="2">histidine kinase</fullName>
        <ecNumber evidence="2">2.7.13.3</ecNumber>
    </recommendedName>
</protein>
<evidence type="ECO:0000259" key="9">
    <source>
        <dbReference type="PROSITE" id="PS50109"/>
    </source>
</evidence>
<dbReference type="Proteomes" id="UP000318741">
    <property type="component" value="Chromosome"/>
</dbReference>
<dbReference type="GO" id="GO:0005524">
    <property type="term" value="F:ATP binding"/>
    <property type="evidence" value="ECO:0007669"/>
    <property type="project" value="UniProtKB-KW"/>
</dbReference>
<dbReference type="Pfam" id="PF00512">
    <property type="entry name" value="HisKA"/>
    <property type="match status" value="1"/>
</dbReference>
<evidence type="ECO:0000256" key="8">
    <source>
        <dbReference type="ARBA" id="ARBA00023012"/>
    </source>
</evidence>
<dbReference type="PANTHER" id="PTHR43065:SF10">
    <property type="entry name" value="PEROXIDE STRESS-ACTIVATED HISTIDINE KINASE MAK3"/>
    <property type="match status" value="1"/>
</dbReference>
<accession>A0A517PCN3</accession>
<sequence>MSDDTPHDIAVLAGGLAHEIRNPLSTIGLNLELLAESLGGTEPDEADDRPTARRKRMLRTVQRECGHLSEILDAFLAFARAGEPDLKEADLNRLVREFAEFFRPAAAAAGVRLTLLPAADLPPVRLDVRLMRQALLNLALNAQQALVGEGTPLPHIEVATRPILVGPAGGAVELSVADNGPGVPADALATMWDPFFSTKPGGSGLGLPTVRKIVEAHGGRVHCESGPSGTTFRIALPTAR</sequence>
<evidence type="ECO:0000256" key="5">
    <source>
        <dbReference type="ARBA" id="ARBA00022741"/>
    </source>
</evidence>
<evidence type="ECO:0000256" key="1">
    <source>
        <dbReference type="ARBA" id="ARBA00000085"/>
    </source>
</evidence>
<evidence type="ECO:0000313" key="10">
    <source>
        <dbReference type="EMBL" id="QDT17130.1"/>
    </source>
</evidence>
<dbReference type="Pfam" id="PF02518">
    <property type="entry name" value="HATPase_c"/>
    <property type="match status" value="1"/>
</dbReference>
<evidence type="ECO:0000313" key="11">
    <source>
        <dbReference type="Proteomes" id="UP000318741"/>
    </source>
</evidence>
<dbReference type="InterPro" id="IPR003594">
    <property type="entry name" value="HATPase_dom"/>
</dbReference>
<evidence type="ECO:0000256" key="7">
    <source>
        <dbReference type="ARBA" id="ARBA00022840"/>
    </source>
</evidence>
<evidence type="ECO:0000256" key="6">
    <source>
        <dbReference type="ARBA" id="ARBA00022777"/>
    </source>
</evidence>
<dbReference type="InterPro" id="IPR036097">
    <property type="entry name" value="HisK_dim/P_sf"/>
</dbReference>
<dbReference type="PANTHER" id="PTHR43065">
    <property type="entry name" value="SENSOR HISTIDINE KINASE"/>
    <property type="match status" value="1"/>
</dbReference>
<name>A0A517PCN3_9PLAN</name>
<gene>
    <name evidence="10" type="primary">zraS_3</name>
    <name evidence="10" type="ORF">CA12_32420</name>
</gene>
<dbReference type="RefSeq" id="WP_145360030.1">
    <property type="nucleotide sequence ID" value="NZ_CP036265.1"/>
</dbReference>
<dbReference type="PRINTS" id="PR00344">
    <property type="entry name" value="BCTRLSENSOR"/>
</dbReference>
<dbReference type="GO" id="GO:0000155">
    <property type="term" value="F:phosphorelay sensor kinase activity"/>
    <property type="evidence" value="ECO:0007669"/>
    <property type="project" value="InterPro"/>
</dbReference>
<dbReference type="SUPFAM" id="SSF47384">
    <property type="entry name" value="Homodimeric domain of signal transducing histidine kinase"/>
    <property type="match status" value="1"/>
</dbReference>
<comment type="catalytic activity">
    <reaction evidence="1">
        <text>ATP + protein L-histidine = ADP + protein N-phospho-L-histidine.</text>
        <dbReference type="EC" id="2.7.13.3"/>
    </reaction>
</comment>
<dbReference type="CDD" id="cd00082">
    <property type="entry name" value="HisKA"/>
    <property type="match status" value="1"/>
</dbReference>
<dbReference type="InterPro" id="IPR005467">
    <property type="entry name" value="His_kinase_dom"/>
</dbReference>
<organism evidence="10 11">
    <name type="scientific">Alienimonas californiensis</name>
    <dbReference type="NCBI Taxonomy" id="2527989"/>
    <lineage>
        <taxon>Bacteria</taxon>
        <taxon>Pseudomonadati</taxon>
        <taxon>Planctomycetota</taxon>
        <taxon>Planctomycetia</taxon>
        <taxon>Planctomycetales</taxon>
        <taxon>Planctomycetaceae</taxon>
        <taxon>Alienimonas</taxon>
    </lineage>
</organism>
<dbReference type="EMBL" id="CP036265">
    <property type="protein sequence ID" value="QDT17130.1"/>
    <property type="molecule type" value="Genomic_DNA"/>
</dbReference>